<organism evidence="1">
    <name type="scientific">marine metagenome</name>
    <dbReference type="NCBI Taxonomy" id="408172"/>
    <lineage>
        <taxon>unclassified sequences</taxon>
        <taxon>metagenomes</taxon>
        <taxon>ecological metagenomes</taxon>
    </lineage>
</organism>
<feature type="non-terminal residue" evidence="1">
    <location>
        <position position="83"/>
    </location>
</feature>
<proteinExistence type="predicted"/>
<reference evidence="1" key="1">
    <citation type="submission" date="2018-05" db="EMBL/GenBank/DDBJ databases">
        <authorList>
            <person name="Lanie J.A."/>
            <person name="Ng W.-L."/>
            <person name="Kazmierczak K.M."/>
            <person name="Andrzejewski T.M."/>
            <person name="Davidsen T.M."/>
            <person name="Wayne K.J."/>
            <person name="Tettelin H."/>
            <person name="Glass J.I."/>
            <person name="Rusch D."/>
            <person name="Podicherti R."/>
            <person name="Tsui H.-C.T."/>
            <person name="Winkler M.E."/>
        </authorList>
    </citation>
    <scope>NUCLEOTIDE SEQUENCE</scope>
</reference>
<dbReference type="AlphaFoldDB" id="A0A383E4J0"/>
<dbReference type="EMBL" id="UINC01222490">
    <property type="protein sequence ID" value="SVE51295.1"/>
    <property type="molecule type" value="Genomic_DNA"/>
</dbReference>
<gene>
    <name evidence="1" type="ORF">METZ01_LOCUS504149</name>
</gene>
<evidence type="ECO:0000313" key="1">
    <source>
        <dbReference type="EMBL" id="SVE51295.1"/>
    </source>
</evidence>
<accession>A0A383E4J0</accession>
<protein>
    <submittedName>
        <fullName evidence="1">Uncharacterized protein</fullName>
    </submittedName>
</protein>
<name>A0A383E4J0_9ZZZZ</name>
<sequence>MKTTLSILVTGIGICISAFGAESSREPLEDPIPEKILKGDIAIALAEFTRVPLSEDTEKPLQTNEAFARIQYMGPIPDGSGRL</sequence>